<dbReference type="EMBL" id="AEIU01000122">
    <property type="protein sequence ID" value="EFP94672.1"/>
    <property type="molecule type" value="Genomic_DNA"/>
</dbReference>
<feature type="binding site" evidence="2">
    <location>
        <begin position="96"/>
        <end position="97"/>
    </location>
    <ligand>
        <name>S-adenosyl-L-methionine</name>
        <dbReference type="ChEBI" id="CHEBI:59789"/>
    </ligand>
</feature>
<feature type="binding site" evidence="1">
    <location>
        <position position="25"/>
    </location>
    <ligand>
        <name>Zn(2+)</name>
        <dbReference type="ChEBI" id="CHEBI:29105"/>
    </ligand>
</feature>
<evidence type="ECO:0000256" key="2">
    <source>
        <dbReference type="PIRSR" id="PIRSR018249-2"/>
    </source>
</evidence>
<evidence type="ECO:0000313" key="6">
    <source>
        <dbReference type="Proteomes" id="UP000002943"/>
    </source>
</evidence>
<feature type="domain" description="23S rRNA (guanine(745)-N(1))-methyltransferase N-terminal" evidence="4">
    <location>
        <begin position="3"/>
        <end position="46"/>
    </location>
</feature>
<dbReference type="InterPro" id="IPR048647">
    <property type="entry name" value="RlmA_N"/>
</dbReference>
<dbReference type="GO" id="GO:0046872">
    <property type="term" value="F:metal ion binding"/>
    <property type="evidence" value="ECO:0007669"/>
    <property type="project" value="UniProtKB-KW"/>
</dbReference>
<dbReference type="InterPro" id="IPR029063">
    <property type="entry name" value="SAM-dependent_MTases_sf"/>
</dbReference>
<dbReference type="PANTHER" id="PTHR42912">
    <property type="entry name" value="METHYLTRANSFERASE"/>
    <property type="match status" value="1"/>
</dbReference>
<comment type="caution">
    <text evidence="5">The sequence shown here is derived from an EMBL/GenBank/DDBJ whole genome shotgun (WGS) entry which is preliminary data.</text>
</comment>
<dbReference type="EC" id="2.1.1.-" evidence="5"/>
<gene>
    <name evidence="5" type="primary">rrmA</name>
    <name evidence="5" type="ORF">VIBC2010_16599</name>
</gene>
<keyword evidence="2" id="KW-0949">S-adenosyl-L-methionine</keyword>
<protein>
    <submittedName>
        <fullName evidence="5">23S rRNA methyltransferase A</fullName>
        <ecNumber evidence="5">2.1.1.-</ecNumber>
    </submittedName>
</protein>
<accession>E3BQJ8</accession>
<evidence type="ECO:0000313" key="5">
    <source>
        <dbReference type="EMBL" id="EFP94672.1"/>
    </source>
</evidence>
<dbReference type="Pfam" id="PF21302">
    <property type="entry name" value="Zn_ribbon_RlmA"/>
    <property type="match status" value="1"/>
</dbReference>
<keyword evidence="1" id="KW-0862">Zinc</keyword>
<feature type="binding site" evidence="2">
    <location>
        <position position="67"/>
    </location>
    <ligand>
        <name>S-adenosyl-L-methionine</name>
        <dbReference type="ChEBI" id="CHEBI:59789"/>
    </ligand>
</feature>
<dbReference type="Proteomes" id="UP000002943">
    <property type="component" value="Unassembled WGS sequence"/>
</dbReference>
<sequence>MSYSCPLCFQALNLEQRMFRCSNNHCFDIAKEGYINLMPVQHKRSREPGDNKEMMQARRLFLEQNHYQAMQKKVSSLCNELLVDSHYRLLDIGCGEGYYTSAIADSIQNPVHHVYGLDISKVAIRYAAKRYNNCSFSVASSHRLPFTDKSLDAIVRIYAPCSPNEMARVLNDQGLVVTVTPGSRHLIQLRQEIYREVKLHNETEEELPGFTLEREESLNYMMPLTGPDSYHLLQMTPFAWKATQELWDKLKNVEHYECEAHFIIRVYRKQ</sequence>
<dbReference type="CDD" id="cd02440">
    <property type="entry name" value="AdoMet_MTases"/>
    <property type="match status" value="1"/>
</dbReference>
<dbReference type="InterPro" id="IPR050508">
    <property type="entry name" value="Methyltransf_Superfamily"/>
</dbReference>
<evidence type="ECO:0000256" key="1">
    <source>
        <dbReference type="PIRSR" id="PIRSR018249-1"/>
    </source>
</evidence>
<organism evidence="5 6">
    <name type="scientific">Vibrio caribbeanicus ATCC BAA-2122</name>
    <dbReference type="NCBI Taxonomy" id="796620"/>
    <lineage>
        <taxon>Bacteria</taxon>
        <taxon>Pseudomonadati</taxon>
        <taxon>Pseudomonadota</taxon>
        <taxon>Gammaproteobacteria</taxon>
        <taxon>Vibrionales</taxon>
        <taxon>Vibrionaceae</taxon>
        <taxon>Vibrio</taxon>
    </lineage>
</organism>
<name>E3BQJ8_9VIBR</name>
<feature type="domain" description="Methyltransferase" evidence="3">
    <location>
        <begin position="84"/>
        <end position="196"/>
    </location>
</feature>
<feature type="binding site" evidence="1">
    <location>
        <position position="21"/>
    </location>
    <ligand>
        <name>Zn(2+)</name>
        <dbReference type="ChEBI" id="CHEBI:29105"/>
    </ligand>
</feature>
<dbReference type="GO" id="GO:0032259">
    <property type="term" value="P:methylation"/>
    <property type="evidence" value="ECO:0007669"/>
    <property type="project" value="UniProtKB-KW"/>
</dbReference>
<dbReference type="Gene3D" id="3.40.50.150">
    <property type="entry name" value="Vaccinia Virus protein VP39"/>
    <property type="match status" value="1"/>
</dbReference>
<dbReference type="AlphaFoldDB" id="E3BQJ8"/>
<dbReference type="STRING" id="796620.VIBC2010_16599"/>
<dbReference type="NCBIfam" id="NF008300">
    <property type="entry name" value="PRK11088.1"/>
    <property type="match status" value="1"/>
</dbReference>
<dbReference type="InterPro" id="IPR016718">
    <property type="entry name" value="rRNA_m1G-MeTrfase_A_prd"/>
</dbReference>
<feature type="binding site" evidence="1">
    <location>
        <position position="5"/>
    </location>
    <ligand>
        <name>Zn(2+)</name>
        <dbReference type="ChEBI" id="CHEBI:29105"/>
    </ligand>
</feature>
<dbReference type="RefSeq" id="WP_009603485.1">
    <property type="nucleotide sequence ID" value="NZ_AEIU01000122.1"/>
</dbReference>
<dbReference type="OrthoDB" id="108476at2"/>
<dbReference type="SUPFAM" id="SSF53335">
    <property type="entry name" value="S-adenosyl-L-methionine-dependent methyltransferases"/>
    <property type="match status" value="1"/>
</dbReference>
<reference evidence="5 6" key="1">
    <citation type="journal article" date="2012" name="Int. J. Syst. Evol. Microbiol.">
        <title>Vibrio caribbeanicus sp. nov., isolated from the marine sponge Scleritoderma cyanea.</title>
        <authorList>
            <person name="Hoffmann M."/>
            <person name="Monday S.R."/>
            <person name="Allard M.W."/>
            <person name="Strain E.A."/>
            <person name="Whittaker P."/>
            <person name="Naum M."/>
            <person name="McCarthy P.J."/>
            <person name="Lopez J.V."/>
            <person name="Fischer M."/>
            <person name="Brown E.W."/>
        </authorList>
    </citation>
    <scope>NUCLEOTIDE SEQUENCE [LARGE SCALE GENOMIC DNA]</scope>
    <source>
        <strain evidence="5 6">ATCC BAA-2122</strain>
    </source>
</reference>
<keyword evidence="5" id="KW-0489">Methyltransferase</keyword>
<proteinExistence type="predicted"/>
<keyword evidence="1" id="KW-0479">Metal-binding</keyword>
<feature type="binding site" evidence="2">
    <location>
        <position position="185"/>
    </location>
    <ligand>
        <name>S-adenosyl-L-methionine</name>
        <dbReference type="ChEBI" id="CHEBI:59789"/>
    </ligand>
</feature>
<dbReference type="PIRSF" id="PIRSF018249">
    <property type="entry name" value="MyrA_prd"/>
    <property type="match status" value="1"/>
</dbReference>
<evidence type="ECO:0000259" key="4">
    <source>
        <dbReference type="Pfam" id="PF21302"/>
    </source>
</evidence>
<dbReference type="InterPro" id="IPR025714">
    <property type="entry name" value="Methyltranfer_dom"/>
</dbReference>
<dbReference type="Pfam" id="PF13847">
    <property type="entry name" value="Methyltransf_31"/>
    <property type="match status" value="1"/>
</dbReference>
<evidence type="ECO:0000259" key="3">
    <source>
        <dbReference type="Pfam" id="PF13847"/>
    </source>
</evidence>
<dbReference type="PANTHER" id="PTHR42912:SF45">
    <property type="entry name" value="23S RRNA (GUANINE(745)-N(1))-METHYLTRANSFERASE"/>
    <property type="match status" value="1"/>
</dbReference>
<keyword evidence="6" id="KW-1185">Reference proteome</keyword>
<feature type="binding site" evidence="1">
    <location>
        <position position="8"/>
    </location>
    <ligand>
        <name>Zn(2+)</name>
        <dbReference type="ChEBI" id="CHEBI:29105"/>
    </ligand>
</feature>
<keyword evidence="5" id="KW-0808">Transferase</keyword>
<dbReference type="eggNOG" id="COG2226">
    <property type="taxonomic scope" value="Bacteria"/>
</dbReference>
<dbReference type="GO" id="GO:0008168">
    <property type="term" value="F:methyltransferase activity"/>
    <property type="evidence" value="ECO:0007669"/>
    <property type="project" value="UniProtKB-KW"/>
</dbReference>